<accession>A0A9W7C1S2</accession>
<dbReference type="PANTHER" id="PTHR11280:SF5">
    <property type="entry name" value="GLUCOSAMINE-6-PHOSPHATE ISOMERASE"/>
    <property type="match status" value="1"/>
</dbReference>
<evidence type="ECO:0000256" key="2">
    <source>
        <dbReference type="ARBA" id="ARBA00005526"/>
    </source>
</evidence>
<dbReference type="GO" id="GO:0005975">
    <property type="term" value="P:carbohydrate metabolic process"/>
    <property type="evidence" value="ECO:0007669"/>
    <property type="project" value="InterPro"/>
</dbReference>
<dbReference type="Gene3D" id="3.40.50.1360">
    <property type="match status" value="1"/>
</dbReference>
<comment type="similarity">
    <text evidence="2">Belongs to the glucosamine/galactosamine-6-phosphate isomerase family.</text>
</comment>
<dbReference type="GO" id="GO:0006046">
    <property type="term" value="P:N-acetylglucosamine catabolic process"/>
    <property type="evidence" value="ECO:0007669"/>
    <property type="project" value="TreeGrafter"/>
</dbReference>
<evidence type="ECO:0000256" key="4">
    <source>
        <dbReference type="ARBA" id="ARBA00022801"/>
    </source>
</evidence>
<dbReference type="GO" id="GO:0005737">
    <property type="term" value="C:cytoplasm"/>
    <property type="evidence" value="ECO:0007669"/>
    <property type="project" value="TreeGrafter"/>
</dbReference>
<proteinExistence type="inferred from homology"/>
<sequence>MRVFLRNDYEDLSHFAADYLISLLKTKEPGEYLNVALPCGYTVQRMYAILGEKVKAGELSLKQLRVFHIDEFLDLPEKSEHSQIQWMHTNLYSKVDILPSNVHYLNPHRPDSDYLTECSSFESLITSHGGLDLTFFGTGADGHVARNEPGSSLKSSSRITKLAYDTRVQLSERWGMPLPSVPERALTMGISMLFSSENVLVLFTGVSRSRALEMCLEKSVNHMFPVSAFQKHSNCTFAADEPATYECRVKTVNYFKGIEKTSEEVFGDPIHGRKRKAGT</sequence>
<dbReference type="Pfam" id="PF01182">
    <property type="entry name" value="Glucosamine_iso"/>
    <property type="match status" value="1"/>
</dbReference>
<dbReference type="GO" id="GO:0019262">
    <property type="term" value="P:N-acetylneuraminate catabolic process"/>
    <property type="evidence" value="ECO:0007669"/>
    <property type="project" value="TreeGrafter"/>
</dbReference>
<comment type="caution">
    <text evidence="6">The sequence shown here is derived from an EMBL/GenBank/DDBJ whole genome shotgun (WGS) entry which is preliminary data.</text>
</comment>
<protein>
    <recommendedName>
        <fullName evidence="3">glucosamine-6-phosphate deaminase</fullName>
        <ecNumber evidence="3">3.5.99.6</ecNumber>
    </recommendedName>
</protein>
<dbReference type="Proteomes" id="UP001165160">
    <property type="component" value="Unassembled WGS sequence"/>
</dbReference>
<keyword evidence="4" id="KW-0378">Hydrolase</keyword>
<evidence type="ECO:0000256" key="3">
    <source>
        <dbReference type="ARBA" id="ARBA00012680"/>
    </source>
</evidence>
<dbReference type="InterPro" id="IPR004547">
    <property type="entry name" value="Glucosamine6P_isomerase"/>
</dbReference>
<evidence type="ECO:0000313" key="6">
    <source>
        <dbReference type="EMBL" id="GMI00387.1"/>
    </source>
</evidence>
<dbReference type="GO" id="GO:0042802">
    <property type="term" value="F:identical protein binding"/>
    <property type="evidence" value="ECO:0007669"/>
    <property type="project" value="TreeGrafter"/>
</dbReference>
<reference evidence="7" key="1">
    <citation type="journal article" date="2023" name="Commun. Biol.">
        <title>Genome analysis of Parmales, the sister group of diatoms, reveals the evolutionary specialization of diatoms from phago-mixotrophs to photoautotrophs.</title>
        <authorList>
            <person name="Ban H."/>
            <person name="Sato S."/>
            <person name="Yoshikawa S."/>
            <person name="Yamada K."/>
            <person name="Nakamura Y."/>
            <person name="Ichinomiya M."/>
            <person name="Sato N."/>
            <person name="Blanc-Mathieu R."/>
            <person name="Endo H."/>
            <person name="Kuwata A."/>
            <person name="Ogata H."/>
        </authorList>
    </citation>
    <scope>NUCLEOTIDE SEQUENCE [LARGE SCALE GENOMIC DNA]</scope>
    <source>
        <strain evidence="7">NIES 3699</strain>
    </source>
</reference>
<keyword evidence="7" id="KW-1185">Reference proteome</keyword>
<dbReference type="InterPro" id="IPR037171">
    <property type="entry name" value="NagB/RpiA_transferase-like"/>
</dbReference>
<dbReference type="PANTHER" id="PTHR11280">
    <property type="entry name" value="GLUCOSAMINE-6-PHOSPHATE ISOMERASE"/>
    <property type="match status" value="1"/>
</dbReference>
<comment type="catalytic activity">
    <reaction evidence="1">
        <text>alpha-D-glucosamine 6-phosphate + H2O = beta-D-fructose 6-phosphate + NH4(+)</text>
        <dbReference type="Rhea" id="RHEA:12172"/>
        <dbReference type="ChEBI" id="CHEBI:15377"/>
        <dbReference type="ChEBI" id="CHEBI:28938"/>
        <dbReference type="ChEBI" id="CHEBI:57634"/>
        <dbReference type="ChEBI" id="CHEBI:75989"/>
        <dbReference type="EC" id="3.5.99.6"/>
    </reaction>
</comment>
<dbReference type="GO" id="GO:0004342">
    <property type="term" value="F:glucosamine-6-phosphate deaminase activity"/>
    <property type="evidence" value="ECO:0007669"/>
    <property type="project" value="UniProtKB-EC"/>
</dbReference>
<organism evidence="6 7">
    <name type="scientific">Triparma verrucosa</name>
    <dbReference type="NCBI Taxonomy" id="1606542"/>
    <lineage>
        <taxon>Eukaryota</taxon>
        <taxon>Sar</taxon>
        <taxon>Stramenopiles</taxon>
        <taxon>Ochrophyta</taxon>
        <taxon>Bolidophyceae</taxon>
        <taxon>Parmales</taxon>
        <taxon>Triparmaceae</taxon>
        <taxon>Triparma</taxon>
    </lineage>
</organism>
<evidence type="ECO:0000259" key="5">
    <source>
        <dbReference type="Pfam" id="PF01182"/>
    </source>
</evidence>
<dbReference type="EC" id="3.5.99.6" evidence="3"/>
<gene>
    <name evidence="6" type="ORF">TrVE_jg12228</name>
</gene>
<evidence type="ECO:0000313" key="7">
    <source>
        <dbReference type="Proteomes" id="UP001165160"/>
    </source>
</evidence>
<name>A0A9W7C1S2_9STRA</name>
<dbReference type="InterPro" id="IPR006148">
    <property type="entry name" value="Glc/Gal-6P_isomerase"/>
</dbReference>
<dbReference type="SUPFAM" id="SSF100950">
    <property type="entry name" value="NagB/RpiA/CoA transferase-like"/>
    <property type="match status" value="1"/>
</dbReference>
<dbReference type="AlphaFoldDB" id="A0A9W7C1S2"/>
<feature type="domain" description="Glucosamine/galactosamine-6-phosphate isomerase" evidence="5">
    <location>
        <begin position="8"/>
        <end position="234"/>
    </location>
</feature>
<dbReference type="GO" id="GO:0006043">
    <property type="term" value="P:glucosamine catabolic process"/>
    <property type="evidence" value="ECO:0007669"/>
    <property type="project" value="TreeGrafter"/>
</dbReference>
<dbReference type="EMBL" id="BRXX01000247">
    <property type="protein sequence ID" value="GMI00387.1"/>
    <property type="molecule type" value="Genomic_DNA"/>
</dbReference>
<evidence type="ECO:0000256" key="1">
    <source>
        <dbReference type="ARBA" id="ARBA00000644"/>
    </source>
</evidence>